<dbReference type="RefSeq" id="WP_320882704.1">
    <property type="nucleotide sequence ID" value="NZ_BAABZA010000009.1"/>
</dbReference>
<organism evidence="1 2">
    <name type="scientific">Dielma fastidiosa</name>
    <dbReference type="NCBI Taxonomy" id="1034346"/>
    <lineage>
        <taxon>Bacteria</taxon>
        <taxon>Bacillati</taxon>
        <taxon>Bacillota</taxon>
        <taxon>Erysipelotrichia</taxon>
        <taxon>Erysipelotrichales</taxon>
        <taxon>Erysipelotrichaceae</taxon>
        <taxon>Dielma</taxon>
    </lineage>
</organism>
<name>A0AB35UIL4_9FIRM</name>
<sequence>MRKNVRLGEVLVENQVITEEQLQKALEIQKKEGKRLGEVLTSHGMCSEYQMLNALAKRLNLTYEPNIAAQVDVEIAKIVPEQLVRKHSIAPLYIKEEGCCTRRPTTH</sequence>
<protein>
    <recommendedName>
        <fullName evidence="3">Type II secretion system protein GspE N-terminal domain-containing protein</fullName>
    </recommendedName>
</protein>
<proteinExistence type="predicted"/>
<evidence type="ECO:0000313" key="2">
    <source>
        <dbReference type="Proteomes" id="UP001276902"/>
    </source>
</evidence>
<dbReference type="InterPro" id="IPR037257">
    <property type="entry name" value="T2SS_E_N_sf"/>
</dbReference>
<dbReference type="AlphaFoldDB" id="A0AB35UIL4"/>
<comment type="caution">
    <text evidence="1">The sequence shown here is derived from an EMBL/GenBank/DDBJ whole genome shotgun (WGS) entry which is preliminary data.</text>
</comment>
<dbReference type="Gene3D" id="1.10.40.70">
    <property type="match status" value="1"/>
</dbReference>
<dbReference type="EMBL" id="JALDAW010000002">
    <property type="protein sequence ID" value="MDY5166561.1"/>
    <property type="molecule type" value="Genomic_DNA"/>
</dbReference>
<accession>A0AB35UIL4</accession>
<reference evidence="1" key="1">
    <citation type="submission" date="2022-03" db="EMBL/GenBank/DDBJ databases">
        <title>First case of bacteraemia caused by Dielma fastidiosa in a patient hospitalised with diverticulitis.</title>
        <authorList>
            <person name="Forman-Ankjaer B."/>
            <person name="Hvid-Jensen F."/>
            <person name="Kobel C.M."/>
            <person name="Greve T."/>
        </authorList>
    </citation>
    <scope>NUCLEOTIDE SEQUENCE</scope>
    <source>
        <strain evidence="1">AUH_DF_2021</strain>
    </source>
</reference>
<dbReference type="SUPFAM" id="SSF160246">
    <property type="entry name" value="EspE N-terminal domain-like"/>
    <property type="match status" value="1"/>
</dbReference>
<evidence type="ECO:0000313" key="1">
    <source>
        <dbReference type="EMBL" id="MDY5166561.1"/>
    </source>
</evidence>
<dbReference type="Proteomes" id="UP001276902">
    <property type="component" value="Unassembled WGS sequence"/>
</dbReference>
<evidence type="ECO:0008006" key="3">
    <source>
        <dbReference type="Google" id="ProtNLM"/>
    </source>
</evidence>
<gene>
    <name evidence="1" type="ORF">MQE39_00265</name>
</gene>